<evidence type="ECO:0000313" key="3">
    <source>
        <dbReference type="Proteomes" id="UP001151287"/>
    </source>
</evidence>
<dbReference type="Pfam" id="PF02519">
    <property type="entry name" value="Auxin_inducible"/>
    <property type="match status" value="1"/>
</dbReference>
<keyword evidence="3" id="KW-1185">Reference proteome</keyword>
<evidence type="ECO:0000313" key="2">
    <source>
        <dbReference type="EMBL" id="KAJ1694766.1"/>
    </source>
</evidence>
<name>A0A9Q0HQH6_9POAL</name>
<dbReference type="PANTHER" id="PTHR31175">
    <property type="entry name" value="AUXIN-RESPONSIVE FAMILY PROTEIN"/>
    <property type="match status" value="1"/>
</dbReference>
<dbReference type="AlphaFoldDB" id="A0A9Q0HQH6"/>
<dbReference type="OrthoDB" id="1936278at2759"/>
<evidence type="ECO:0008006" key="4">
    <source>
        <dbReference type="Google" id="ProtNLM"/>
    </source>
</evidence>
<dbReference type="Proteomes" id="UP001151287">
    <property type="component" value="Unassembled WGS sequence"/>
</dbReference>
<dbReference type="InterPro" id="IPR003676">
    <property type="entry name" value="SAUR_fam"/>
</dbReference>
<comment type="similarity">
    <text evidence="1">Belongs to the ARG7 family.</text>
</comment>
<protein>
    <recommendedName>
        <fullName evidence="4">Small auxin up regulated protein</fullName>
    </recommendedName>
</protein>
<accession>A0A9Q0HQH6</accession>
<proteinExistence type="inferred from homology"/>
<evidence type="ECO:0000256" key="1">
    <source>
        <dbReference type="ARBA" id="ARBA00006974"/>
    </source>
</evidence>
<dbReference type="GO" id="GO:0009733">
    <property type="term" value="P:response to auxin"/>
    <property type="evidence" value="ECO:0007669"/>
    <property type="project" value="InterPro"/>
</dbReference>
<sequence>MLNPVRLVEIPRKLQNKIKSNTPSSPKGHFAAYTRDGQRFLVPISYLNSKIFKDLLKLVEEEYGMSSDGPLVLPCDASFMRRTLEMLQNSKAKC</sequence>
<comment type="caution">
    <text evidence="2">The sequence shown here is derived from an EMBL/GenBank/DDBJ whole genome shotgun (WGS) entry which is preliminary data.</text>
</comment>
<gene>
    <name evidence="2" type="ORF">LUZ63_011464</name>
</gene>
<dbReference type="EMBL" id="JAMQYH010000003">
    <property type="protein sequence ID" value="KAJ1694766.1"/>
    <property type="molecule type" value="Genomic_DNA"/>
</dbReference>
<organism evidence="2 3">
    <name type="scientific">Rhynchospora breviuscula</name>
    <dbReference type="NCBI Taxonomy" id="2022672"/>
    <lineage>
        <taxon>Eukaryota</taxon>
        <taxon>Viridiplantae</taxon>
        <taxon>Streptophyta</taxon>
        <taxon>Embryophyta</taxon>
        <taxon>Tracheophyta</taxon>
        <taxon>Spermatophyta</taxon>
        <taxon>Magnoliopsida</taxon>
        <taxon>Liliopsida</taxon>
        <taxon>Poales</taxon>
        <taxon>Cyperaceae</taxon>
        <taxon>Cyperoideae</taxon>
        <taxon>Rhynchosporeae</taxon>
        <taxon>Rhynchospora</taxon>
    </lineage>
</organism>
<reference evidence="2" key="1">
    <citation type="journal article" date="2022" name="Cell">
        <title>Repeat-based holocentromeres influence genome architecture and karyotype evolution.</title>
        <authorList>
            <person name="Hofstatter P.G."/>
            <person name="Thangavel G."/>
            <person name="Lux T."/>
            <person name="Neumann P."/>
            <person name="Vondrak T."/>
            <person name="Novak P."/>
            <person name="Zhang M."/>
            <person name="Costa L."/>
            <person name="Castellani M."/>
            <person name="Scott A."/>
            <person name="Toegelov H."/>
            <person name="Fuchs J."/>
            <person name="Mata-Sucre Y."/>
            <person name="Dias Y."/>
            <person name="Vanzela A.L.L."/>
            <person name="Huettel B."/>
            <person name="Almeida C.C.S."/>
            <person name="Simkova H."/>
            <person name="Souza G."/>
            <person name="Pedrosa-Harand A."/>
            <person name="Macas J."/>
            <person name="Mayer K.F.X."/>
            <person name="Houben A."/>
            <person name="Marques A."/>
        </authorList>
    </citation>
    <scope>NUCLEOTIDE SEQUENCE</scope>
    <source>
        <strain evidence="2">RhyBre1mFocal</strain>
    </source>
</reference>